<dbReference type="OrthoDB" id="3535985at2"/>
<proteinExistence type="predicted"/>
<feature type="transmembrane region" description="Helical" evidence="2">
    <location>
        <begin position="393"/>
        <end position="412"/>
    </location>
</feature>
<reference evidence="3 4" key="1">
    <citation type="submission" date="2019-10" db="EMBL/GenBank/DDBJ databases">
        <title>Whole genome shotgun sequence of Acrocarpospora pleiomorpha NBRC 16267.</title>
        <authorList>
            <person name="Ichikawa N."/>
            <person name="Kimura A."/>
            <person name="Kitahashi Y."/>
            <person name="Komaki H."/>
            <person name="Oguchi A."/>
        </authorList>
    </citation>
    <scope>NUCLEOTIDE SEQUENCE [LARGE SCALE GENOMIC DNA]</scope>
    <source>
        <strain evidence="3 4">NBRC 16267</strain>
    </source>
</reference>
<name>A0A5M3XGZ6_9ACTN</name>
<feature type="compositionally biased region" description="Low complexity" evidence="1">
    <location>
        <begin position="336"/>
        <end position="373"/>
    </location>
</feature>
<comment type="caution">
    <text evidence="3">The sequence shown here is derived from an EMBL/GenBank/DDBJ whole genome shotgun (WGS) entry which is preliminary data.</text>
</comment>
<dbReference type="EMBL" id="BLAF01000006">
    <property type="protein sequence ID" value="GES18263.1"/>
    <property type="molecule type" value="Genomic_DNA"/>
</dbReference>
<protein>
    <submittedName>
        <fullName evidence="3">Uncharacterized protein</fullName>
    </submittedName>
</protein>
<evidence type="ECO:0000313" key="3">
    <source>
        <dbReference type="EMBL" id="GES18263.1"/>
    </source>
</evidence>
<evidence type="ECO:0000256" key="2">
    <source>
        <dbReference type="SAM" id="Phobius"/>
    </source>
</evidence>
<gene>
    <name evidence="3" type="ORF">Aple_011580</name>
</gene>
<keyword evidence="2" id="KW-0812">Transmembrane</keyword>
<keyword evidence="4" id="KW-1185">Reference proteome</keyword>
<keyword evidence="2" id="KW-1133">Transmembrane helix</keyword>
<organism evidence="3 4">
    <name type="scientific">Acrocarpospora pleiomorpha</name>
    <dbReference type="NCBI Taxonomy" id="90975"/>
    <lineage>
        <taxon>Bacteria</taxon>
        <taxon>Bacillati</taxon>
        <taxon>Actinomycetota</taxon>
        <taxon>Actinomycetes</taxon>
        <taxon>Streptosporangiales</taxon>
        <taxon>Streptosporangiaceae</taxon>
        <taxon>Acrocarpospora</taxon>
    </lineage>
</organism>
<evidence type="ECO:0000256" key="1">
    <source>
        <dbReference type="SAM" id="MobiDB-lite"/>
    </source>
</evidence>
<evidence type="ECO:0000313" key="4">
    <source>
        <dbReference type="Proteomes" id="UP000377595"/>
    </source>
</evidence>
<dbReference type="Proteomes" id="UP000377595">
    <property type="component" value="Unassembled WGS sequence"/>
</dbReference>
<dbReference type="AlphaFoldDB" id="A0A5M3XGZ6"/>
<feature type="region of interest" description="Disordered" evidence="1">
    <location>
        <begin position="336"/>
        <end position="374"/>
    </location>
</feature>
<dbReference type="RefSeq" id="WP_155343394.1">
    <property type="nucleotide sequence ID" value="NZ_BAAAHM010000017.1"/>
</dbReference>
<sequence>MLTSSAEAVDTDHWNYTYTCLTKPLGSLVGTDDKPLNVEVSIPKTVVLGQAFQVGWTLGESPLISPGNYVKGAKLSVSARAAMTGYWDGVGELVSAGTLTTDVDLKTGDPIKLPTLTPGSHVTGREGEIKVKPFPIEIGFSPKSTGEVNDTNLLTADTPTPPASDPPITYTGTWEYDTGRAAGLTDWVGSKRPFRDDVHATQDESATATIAFEGTGIEYIGERHAAMGKLDVEIVEVANSRVTIDPSRTTSDPAAPKVPANQRHGHEVLWSKTDLPYGKYHAKITSKLAANEWAVLDSFNVITKESTTPPEYFDTVCKPPTNVTVATVKVVKASTTPTPTTTRTATVTPTPKPTTTVTVTSSASTSQSPQVAVTPVGGAQTGEMAVGGTSGRVYLWFGIVLVVGSVGAGLVWRRRVKADSGR</sequence>
<accession>A0A5M3XGZ6</accession>
<keyword evidence="2" id="KW-0472">Membrane</keyword>
<dbReference type="Gene3D" id="2.60.120.260">
    <property type="entry name" value="Galactose-binding domain-like"/>
    <property type="match status" value="1"/>
</dbReference>